<comment type="function">
    <text evidence="1 11">Transcription elongation factor implicated in the maintenance of proper chromatin structure in actively transcribed regions.</text>
</comment>
<evidence type="ECO:0000256" key="5">
    <source>
        <dbReference type="ARBA" id="ARBA00022723"/>
    </source>
</evidence>
<feature type="region of interest" description="Disordered" evidence="12">
    <location>
        <begin position="88"/>
        <end position="207"/>
    </location>
</feature>
<evidence type="ECO:0000313" key="14">
    <source>
        <dbReference type="Proteomes" id="UP000595140"/>
    </source>
</evidence>
<comment type="subcellular location">
    <subcellularLocation>
        <location evidence="2 11">Nucleus</location>
    </subcellularLocation>
</comment>
<comment type="similarity">
    <text evidence="3 11">Belongs to the ELOF1 family.</text>
</comment>
<keyword evidence="6 11" id="KW-0863">Zinc-finger</keyword>
<evidence type="ECO:0000256" key="2">
    <source>
        <dbReference type="ARBA" id="ARBA00004123"/>
    </source>
</evidence>
<keyword evidence="7 11" id="KW-0862">Zinc</keyword>
<evidence type="ECO:0000256" key="10">
    <source>
        <dbReference type="ARBA" id="ARBA00023242"/>
    </source>
</evidence>
<evidence type="ECO:0000256" key="4">
    <source>
        <dbReference type="ARBA" id="ARBA00014973"/>
    </source>
</evidence>
<evidence type="ECO:0000313" key="13">
    <source>
        <dbReference type="EMBL" id="VFQ97557.1"/>
    </source>
</evidence>
<dbReference type="SUPFAM" id="SSF57783">
    <property type="entry name" value="Zinc beta-ribbon"/>
    <property type="match status" value="1"/>
</dbReference>
<dbReference type="GO" id="GO:0008270">
    <property type="term" value="F:zinc ion binding"/>
    <property type="evidence" value="ECO:0007669"/>
    <property type="project" value="UniProtKB-KW"/>
</dbReference>
<evidence type="ECO:0000256" key="1">
    <source>
        <dbReference type="ARBA" id="ARBA00003357"/>
    </source>
</evidence>
<evidence type="ECO:0000256" key="7">
    <source>
        <dbReference type="ARBA" id="ARBA00022833"/>
    </source>
</evidence>
<accession>A0A484NAF6</accession>
<organism evidence="13 14">
    <name type="scientific">Cuscuta campestris</name>
    <dbReference type="NCBI Taxonomy" id="132261"/>
    <lineage>
        <taxon>Eukaryota</taxon>
        <taxon>Viridiplantae</taxon>
        <taxon>Streptophyta</taxon>
        <taxon>Embryophyta</taxon>
        <taxon>Tracheophyta</taxon>
        <taxon>Spermatophyta</taxon>
        <taxon>Magnoliopsida</taxon>
        <taxon>eudicotyledons</taxon>
        <taxon>Gunneridae</taxon>
        <taxon>Pentapetalae</taxon>
        <taxon>asterids</taxon>
        <taxon>lamiids</taxon>
        <taxon>Solanales</taxon>
        <taxon>Convolvulaceae</taxon>
        <taxon>Cuscuteae</taxon>
        <taxon>Cuscuta</taxon>
        <taxon>Cuscuta subgen. Grammica</taxon>
        <taxon>Cuscuta sect. Cleistogrammica</taxon>
    </lineage>
</organism>
<feature type="compositionally biased region" description="Acidic residues" evidence="12">
    <location>
        <begin position="126"/>
        <end position="137"/>
    </location>
</feature>
<feature type="compositionally biased region" description="Basic and acidic residues" evidence="12">
    <location>
        <begin position="89"/>
        <end position="99"/>
    </location>
</feature>
<sequence length="207" mass="24700">MGKRKSRAKPAPKKRMDKLDTVFDCPFCCNSKSVECRIDMKNLIAEAHCNDCKESYSTTATTLTEAIDVYSEWIDECERVNNLEDEDDLRSYKRGRQELDNDDLEGGEEEEEDDVRPYKMPRREQEEDEDDLEDEDDVRQYKQPRRREFLQEDDDDLPRREQVDELEDEVEEEYEYEDDDVGIPKRPSGRQVNDPEDEYEEEEEDDL</sequence>
<evidence type="ECO:0000256" key="3">
    <source>
        <dbReference type="ARBA" id="ARBA00009730"/>
    </source>
</evidence>
<keyword evidence="5 11" id="KW-0479">Metal-binding</keyword>
<dbReference type="PANTHER" id="PTHR20934:SF0">
    <property type="entry name" value="TRANSCRIPTION ELONGATION FACTOR 1 HOMOLOG"/>
    <property type="match status" value="1"/>
</dbReference>
<dbReference type="Pfam" id="PF05129">
    <property type="entry name" value="Zn_ribbon_Elf1"/>
    <property type="match status" value="1"/>
</dbReference>
<dbReference type="EMBL" id="OOIL02006555">
    <property type="protein sequence ID" value="VFQ97557.1"/>
    <property type="molecule type" value="Genomic_DNA"/>
</dbReference>
<feature type="compositionally biased region" description="Acidic residues" evidence="12">
    <location>
        <begin position="100"/>
        <end position="114"/>
    </location>
</feature>
<dbReference type="GO" id="GO:0006368">
    <property type="term" value="P:transcription elongation by RNA polymerase II"/>
    <property type="evidence" value="ECO:0007669"/>
    <property type="project" value="TreeGrafter"/>
</dbReference>
<keyword evidence="14" id="KW-1185">Reference proteome</keyword>
<dbReference type="PANTHER" id="PTHR20934">
    <property type="entry name" value="TRANSCRIPTION ELONGATION FACTOR 1 HOMOLOG"/>
    <property type="match status" value="1"/>
</dbReference>
<dbReference type="Proteomes" id="UP000595140">
    <property type="component" value="Unassembled WGS sequence"/>
</dbReference>
<evidence type="ECO:0000256" key="8">
    <source>
        <dbReference type="ARBA" id="ARBA00023015"/>
    </source>
</evidence>
<dbReference type="Gene3D" id="2.20.25.190">
    <property type="match status" value="1"/>
</dbReference>
<dbReference type="AlphaFoldDB" id="A0A484NAF6"/>
<reference evidence="13 14" key="1">
    <citation type="submission" date="2018-04" db="EMBL/GenBank/DDBJ databases">
        <authorList>
            <person name="Vogel A."/>
        </authorList>
    </citation>
    <scope>NUCLEOTIDE SEQUENCE [LARGE SCALE GENOMIC DNA]</scope>
</reference>
<gene>
    <name evidence="13" type="ORF">CCAM_LOCUS39333</name>
</gene>
<evidence type="ECO:0000256" key="6">
    <source>
        <dbReference type="ARBA" id="ARBA00022771"/>
    </source>
</evidence>
<keyword evidence="10 11" id="KW-0539">Nucleus</keyword>
<name>A0A484NAF6_9ASTE</name>
<feature type="compositionally biased region" description="Basic and acidic residues" evidence="12">
    <location>
        <begin position="115"/>
        <end position="125"/>
    </location>
</feature>
<evidence type="ECO:0000256" key="12">
    <source>
        <dbReference type="SAM" id="MobiDB-lite"/>
    </source>
</evidence>
<dbReference type="GO" id="GO:0008023">
    <property type="term" value="C:transcription elongation factor complex"/>
    <property type="evidence" value="ECO:0007669"/>
    <property type="project" value="TreeGrafter"/>
</dbReference>
<evidence type="ECO:0000256" key="9">
    <source>
        <dbReference type="ARBA" id="ARBA00023163"/>
    </source>
</evidence>
<dbReference type="InterPro" id="IPR007808">
    <property type="entry name" value="Elf1"/>
</dbReference>
<dbReference type="OrthoDB" id="445983at2759"/>
<proteinExistence type="inferred from homology"/>
<keyword evidence="9 11" id="KW-0804">Transcription</keyword>
<feature type="compositionally biased region" description="Acidic residues" evidence="12">
    <location>
        <begin position="194"/>
        <end position="207"/>
    </location>
</feature>
<dbReference type="GO" id="GO:0000993">
    <property type="term" value="F:RNA polymerase II complex binding"/>
    <property type="evidence" value="ECO:0007669"/>
    <property type="project" value="TreeGrafter"/>
</dbReference>
<dbReference type="InterPro" id="IPR038567">
    <property type="entry name" value="T_Elf1_sf"/>
</dbReference>
<dbReference type="FunFam" id="2.20.25.190:FF:000001">
    <property type="entry name" value="Transcription elongation factor 1 homolog"/>
    <property type="match status" value="1"/>
</dbReference>
<protein>
    <recommendedName>
        <fullName evidence="4 11">Transcription elongation factor 1 homolog</fullName>
    </recommendedName>
</protein>
<feature type="compositionally biased region" description="Acidic residues" evidence="12">
    <location>
        <begin position="164"/>
        <end position="181"/>
    </location>
</feature>
<keyword evidence="8 11" id="KW-0805">Transcription regulation</keyword>
<evidence type="ECO:0000256" key="11">
    <source>
        <dbReference type="RuleBase" id="RU364033"/>
    </source>
</evidence>